<organism evidence="6 7">
    <name type="scientific">Chlorella sorokiniana</name>
    <name type="common">Freshwater green alga</name>
    <dbReference type="NCBI Taxonomy" id="3076"/>
    <lineage>
        <taxon>Eukaryota</taxon>
        <taxon>Viridiplantae</taxon>
        <taxon>Chlorophyta</taxon>
        <taxon>core chlorophytes</taxon>
        <taxon>Trebouxiophyceae</taxon>
        <taxon>Chlorellales</taxon>
        <taxon>Chlorellaceae</taxon>
        <taxon>Chlorella clade</taxon>
        <taxon>Chlorella</taxon>
    </lineage>
</organism>
<dbReference type="PANTHER" id="PTHR22838">
    <property type="entry name" value="WD REPEAT PROTEIN 26-RELATED"/>
    <property type="match status" value="1"/>
</dbReference>
<keyword evidence="7" id="KW-1185">Reference proteome</keyword>
<dbReference type="Gene3D" id="3.40.50.1110">
    <property type="entry name" value="SGNH hydrolase"/>
    <property type="match status" value="1"/>
</dbReference>
<dbReference type="Pfam" id="PF00400">
    <property type="entry name" value="WD40"/>
    <property type="match status" value="4"/>
</dbReference>
<dbReference type="PROSITE" id="PS50294">
    <property type="entry name" value="WD_REPEATS_REGION"/>
    <property type="match status" value="2"/>
</dbReference>
<dbReference type="SMART" id="SM00274">
    <property type="entry name" value="FOLN"/>
    <property type="match status" value="7"/>
</dbReference>
<proteinExistence type="predicted"/>
<dbReference type="SUPFAM" id="SSF52266">
    <property type="entry name" value="SGNH hydrolase"/>
    <property type="match status" value="1"/>
</dbReference>
<feature type="compositionally biased region" description="Low complexity" evidence="4">
    <location>
        <begin position="293"/>
        <end position="302"/>
    </location>
</feature>
<dbReference type="SMART" id="SM00320">
    <property type="entry name" value="WD40"/>
    <property type="match status" value="6"/>
</dbReference>
<feature type="repeat" description="WD" evidence="3">
    <location>
        <begin position="668"/>
        <end position="702"/>
    </location>
</feature>
<feature type="compositionally biased region" description="Basic and acidic residues" evidence="4">
    <location>
        <begin position="255"/>
        <end position="272"/>
    </location>
</feature>
<sequence length="1718" mass="183971">MAPPPARQQQQEQEQQEPAKGTAAAVPPPAPEQQQAQPPPAEAVPAASPGPKQQQAAPTPVPAPQAKAQQAAMPPPQQQGQQKQPAPPPPQQQQGQGKEQSPPPPAPVRRPPIGEDDWEDEEDGWQQPQQQEEQQQEEEGEAAAHKAPPASPAGSKPGTGGAADQPVPSPPPESQQEVEEAGGASGAKQPPSSSLIPSAGSYSSLALPLLLCVAPFDLFSVLYRHCRAQGLLLLNNKRLARVGDVPPRGMSGAGRKLDTRDDISAKRPRLSDEGTGMTSSRQDAPRSGHKGSAAPPAAAAAAEQQDGPLGRHGMVKRTEYIRLLEQAVRSLGFQDVAEQLERASGVSSQPRQVDELQEAILSGDWVAATKHVARLQLPSSHALQEAKFLILEQAFLEALQAGQPAAALTCLREQLAPLGVNPARLHRLAACLMGGNAVVADVLAFPGSDSSSDSEQEEEEAEGEQRRRHAGAAAMDTVAQRHRVLRKLQAVIPPNLMLPERRLEELVEQALVAQITNCRFHNDPGARPSLLSDYSCGTEQIPTCTTQVLLDHTDEVWHLSFSHNGRMLASCGKDQTAIIWDVERRGQQPTSNGSSGSPSGSGGSAGSGSSRGTSGGRGSVVVRRHVLRGHSGPIAFLCWSPDDSKLATCGQDALRLWDTATGKCLAVFVHHTDPVTCAAWFPDGKSLVTGSHDKQLCVVDLDGVVKRQWRIQRIQEVLVAKGGRYILATTCERKATTCERKVRVYDLETDTESYIPEGETLISMSLSRDGRYLLVNLTSNTMHLWDLGAGPEIKPPPMPCARFEGRNDKQSRFVVRSCLGGLDDRFVLTGSEECRVYVYHRNTGERLLELEGHSGTVNSVAWNPTDPAMFASASDDKSIHIWQPAAVAAAAGVTRGLHKMWRFQLPPLAALALGVLLGSSLTWHSPGRSLAVWQSPQPAPRPQEACPPVTLTPSGAGAAFQSFIYPTWPVSHQKPADKPPKAPKKPTSDAPVNEDALWGYVPALDPRGMQRGLLHLGDPARLRRALYKLLTGEKTVVAAVGGSISVGRGSATQGSDIDTKWPSYLDQYAAWLQTAFPQAAPQLVNKAQSGSTSNIFDACAEAMVPKDADIVIAEFAMNDGTQAACKGDGSGSVPARASFERLIRKLQALPNRPAVIVMDAYSFVRGAVGSYLKNAENDMSIIAAYYGLPVLSVRAATFHQMLRNQHGYKVDRVRQETLDSSAPDELFLWDISHPYGPTGHRYMAELLIGLTQMTAGSLQARPLDEQEHFMSAEPLPPPVIPGNYDKAAASCVMNRAFEGVVVEKKGFQWVNERPDAKSENDEKWGWIGEKPGDYVVLGLDSRSSGDASGSGRGIEDALLPVLNKRAHLLLDSYNKLRAVVATPLNVSAVVEGHPDPEAGGKQEAPPAEEAVQSQVLIGHLASYKGMGRASVECVSGCACEPTVLDGWWERHASLQVMHTIRVSEHPGCRIKLTVLNESTGKGKEAGHKVKLMAALVLAGTSTEGLSKPGKLAAITRTAFVGATSGGDHGEVLTCNTVKCKEGHICKIKHGHPKCIHACAVHRCKRGHYCTLKDGQPECVSKCARKKCAEGKTCKLKRGKPRCVRQKPEDTVNPCAFTLCAIGNQCVVENGKAECISVCASVRCKDGLECQPDEKGNPQCVAAGAPNPCAFTTCLVGNFCQVEDGKALCVTNCATVKCAAGTRCETDPQNGNPVCVPDN</sequence>
<evidence type="ECO:0000313" key="6">
    <source>
        <dbReference type="EMBL" id="PRW58546.1"/>
    </source>
</evidence>
<dbReference type="SMR" id="A0A2P6TWV5"/>
<dbReference type="InterPro" id="IPR019775">
    <property type="entry name" value="WD40_repeat_CS"/>
</dbReference>
<evidence type="ECO:0000259" key="5">
    <source>
        <dbReference type="PROSITE" id="PS50897"/>
    </source>
</evidence>
<feature type="compositionally biased region" description="Acidic residues" evidence="4">
    <location>
        <begin position="452"/>
        <end position="462"/>
    </location>
</feature>
<feature type="region of interest" description="Disordered" evidence="4">
    <location>
        <begin position="242"/>
        <end position="312"/>
    </location>
</feature>
<reference evidence="6 7" key="1">
    <citation type="journal article" date="2018" name="Plant J.">
        <title>Genome sequences of Chlorella sorokiniana UTEX 1602 and Micractinium conductrix SAG 241.80: implications to maltose excretion by a green alga.</title>
        <authorList>
            <person name="Arriola M.B."/>
            <person name="Velmurugan N."/>
            <person name="Zhang Y."/>
            <person name="Plunkett M.H."/>
            <person name="Hondzo H."/>
            <person name="Barney B.M."/>
        </authorList>
    </citation>
    <scope>NUCLEOTIDE SEQUENCE [LARGE SCALE GENOMIC DNA]</scope>
    <source>
        <strain evidence="7">UTEX 1602</strain>
    </source>
</reference>
<dbReference type="Gene3D" id="2.130.10.10">
    <property type="entry name" value="YVTN repeat-like/Quinoprotein amine dehydrogenase"/>
    <property type="match status" value="1"/>
</dbReference>
<name>A0A2P6TWV5_CHLSO</name>
<dbReference type="PROSITE" id="PS00678">
    <property type="entry name" value="WD_REPEATS_1"/>
    <property type="match status" value="1"/>
</dbReference>
<feature type="region of interest" description="Disordered" evidence="4">
    <location>
        <begin position="586"/>
        <end position="617"/>
    </location>
</feature>
<dbReference type="CDD" id="cd00200">
    <property type="entry name" value="WD40"/>
    <property type="match status" value="1"/>
</dbReference>
<dbReference type="EMBL" id="LHPG02000005">
    <property type="protein sequence ID" value="PRW58546.1"/>
    <property type="molecule type" value="Genomic_DNA"/>
</dbReference>
<feature type="compositionally biased region" description="Pro residues" evidence="4">
    <location>
        <begin position="101"/>
        <end position="110"/>
    </location>
</feature>
<dbReference type="STRING" id="3076.A0A2P6TWV5"/>
<dbReference type="PROSITE" id="PS50082">
    <property type="entry name" value="WD_REPEATS_2"/>
    <property type="match status" value="4"/>
</dbReference>
<evidence type="ECO:0000256" key="4">
    <source>
        <dbReference type="SAM" id="MobiDB-lite"/>
    </source>
</evidence>
<evidence type="ECO:0000313" key="7">
    <source>
        <dbReference type="Proteomes" id="UP000239899"/>
    </source>
</evidence>
<dbReference type="InterPro" id="IPR001680">
    <property type="entry name" value="WD40_rpt"/>
</dbReference>
<dbReference type="InterPro" id="IPR006595">
    <property type="entry name" value="CTLH_C"/>
</dbReference>
<feature type="region of interest" description="Disordered" evidence="4">
    <location>
        <begin position="446"/>
        <end position="474"/>
    </location>
</feature>
<feature type="domain" description="CTLH" evidence="5">
    <location>
        <begin position="349"/>
        <end position="406"/>
    </location>
</feature>
<comment type="caution">
    <text evidence="6">The sequence shown here is derived from an EMBL/GenBank/DDBJ whole genome shotgun (WGS) entry which is preliminary data.</text>
</comment>
<feature type="compositionally biased region" description="Low complexity" evidence="4">
    <location>
        <begin position="43"/>
        <end position="84"/>
    </location>
</feature>
<dbReference type="InterPro" id="IPR003645">
    <property type="entry name" value="Fol_N"/>
</dbReference>
<evidence type="ECO:0000256" key="3">
    <source>
        <dbReference type="PROSITE-ProRule" id="PRU00221"/>
    </source>
</evidence>
<dbReference type="OrthoDB" id="544608at2759"/>
<keyword evidence="2" id="KW-0677">Repeat</keyword>
<feature type="repeat" description="WD" evidence="3">
    <location>
        <begin position="627"/>
        <end position="667"/>
    </location>
</feature>
<accession>A0A2P6TWV5</accession>
<keyword evidence="1 3" id="KW-0853">WD repeat</keyword>
<gene>
    <name evidence="6" type="ORF">C2E21_2865</name>
</gene>
<dbReference type="SUPFAM" id="SSF50978">
    <property type="entry name" value="WD40 repeat-like"/>
    <property type="match status" value="1"/>
</dbReference>
<feature type="region of interest" description="Disordered" evidence="4">
    <location>
        <begin position="971"/>
        <end position="991"/>
    </location>
</feature>
<dbReference type="PANTHER" id="PTHR22838:SF0">
    <property type="entry name" value="WD REPEAT-CONTAINING PROTEIN 26"/>
    <property type="match status" value="1"/>
</dbReference>
<evidence type="ECO:0000256" key="1">
    <source>
        <dbReference type="ARBA" id="ARBA00022574"/>
    </source>
</evidence>
<dbReference type="PROSITE" id="PS50897">
    <property type="entry name" value="CTLH"/>
    <property type="match status" value="1"/>
</dbReference>
<feature type="region of interest" description="Disordered" evidence="4">
    <location>
        <begin position="1"/>
        <end position="196"/>
    </location>
</feature>
<feature type="compositionally biased region" description="Pro residues" evidence="4">
    <location>
        <begin position="26"/>
        <end position="42"/>
    </location>
</feature>
<dbReference type="InterPro" id="IPR051350">
    <property type="entry name" value="WD_repeat-ST_regulator"/>
</dbReference>
<feature type="repeat" description="WD" evidence="3">
    <location>
        <begin position="549"/>
        <end position="590"/>
    </location>
</feature>
<feature type="repeat" description="WD" evidence="3">
    <location>
        <begin position="850"/>
        <end position="883"/>
    </location>
</feature>
<protein>
    <submittedName>
        <fullName evidence="6">WD repeat-containing 26-like isoform B</fullName>
    </submittedName>
</protein>
<dbReference type="Proteomes" id="UP000239899">
    <property type="component" value="Unassembled WGS sequence"/>
</dbReference>
<dbReference type="InterPro" id="IPR036322">
    <property type="entry name" value="WD40_repeat_dom_sf"/>
</dbReference>
<dbReference type="Pfam" id="PF23627">
    <property type="entry name" value="LisH_WDR26"/>
    <property type="match status" value="1"/>
</dbReference>
<evidence type="ECO:0000256" key="2">
    <source>
        <dbReference type="ARBA" id="ARBA00022737"/>
    </source>
</evidence>
<feature type="compositionally biased region" description="Low complexity" evidence="4">
    <location>
        <begin position="145"/>
        <end position="166"/>
    </location>
</feature>
<dbReference type="InterPro" id="IPR015943">
    <property type="entry name" value="WD40/YVTN_repeat-like_dom_sf"/>
</dbReference>
<dbReference type="InterPro" id="IPR036514">
    <property type="entry name" value="SGNH_hydro_sf"/>
</dbReference>
<dbReference type="CDD" id="cd00229">
    <property type="entry name" value="SGNH_hydrolase"/>
    <property type="match status" value="1"/>
</dbReference>
<feature type="compositionally biased region" description="Acidic residues" evidence="4">
    <location>
        <begin position="114"/>
        <end position="124"/>
    </location>
</feature>